<proteinExistence type="predicted"/>
<organism evidence="2 3">
    <name type="scientific">Escherichia coli DORA_A_5_14_21</name>
    <dbReference type="NCBI Taxonomy" id="1403943"/>
    <lineage>
        <taxon>Bacteria</taxon>
        <taxon>Pseudomonadati</taxon>
        <taxon>Pseudomonadota</taxon>
        <taxon>Gammaproteobacteria</taxon>
        <taxon>Enterobacterales</taxon>
        <taxon>Enterobacteriaceae</taxon>
        <taxon>Escherichia</taxon>
    </lineage>
</organism>
<keyword evidence="1" id="KW-0472">Membrane</keyword>
<accession>W1WV47</accession>
<comment type="caution">
    <text evidence="2">The sequence shown here is derived from an EMBL/GenBank/DDBJ whole genome shotgun (WGS) entry which is preliminary data.</text>
</comment>
<evidence type="ECO:0000313" key="2">
    <source>
        <dbReference type="EMBL" id="ETJ22013.1"/>
    </source>
</evidence>
<sequence length="164" mass="16621">MAVGATVAPLSAITLTVCPASALPNASVTLARSIFAIAPSATESSLMTTRSAICAVLTSAINVTFRLWLLLLMLAVTTLVPAVWLVTLISTVPSGPVVTVGATVAPLPAVTLTVCPASALPNASVTFTRSVFAIAPSATELSRVTTRSAIFAVLTSAINVTSRL</sequence>
<gene>
    <name evidence="2" type="ORF">Q609_ECAC01683G0003</name>
</gene>
<dbReference type="EMBL" id="AZLZ01001683">
    <property type="protein sequence ID" value="ETJ22013.1"/>
    <property type="molecule type" value="Genomic_DNA"/>
</dbReference>
<dbReference type="Proteomes" id="UP000018853">
    <property type="component" value="Unassembled WGS sequence"/>
</dbReference>
<keyword evidence="1" id="KW-0812">Transmembrane</keyword>
<protein>
    <submittedName>
        <fullName evidence="2">Uncharacterized protein</fullName>
    </submittedName>
</protein>
<name>W1WV47_ECOLX</name>
<reference evidence="2 3" key="1">
    <citation type="submission" date="2013-12" db="EMBL/GenBank/DDBJ databases">
        <title>A Varibaculum cambriense genome reconstructed from a premature infant gut community with otherwise low bacterial novelty that shifts toward anaerobic metabolism during the third week of life.</title>
        <authorList>
            <person name="Brown C.T."/>
            <person name="Sharon I."/>
            <person name="Thomas B.C."/>
            <person name="Castelle C.J."/>
            <person name="Morowitz M.J."/>
            <person name="Banfield J.F."/>
        </authorList>
    </citation>
    <scope>NUCLEOTIDE SEQUENCE [LARGE SCALE GENOMIC DNA]</scope>
    <source>
        <strain evidence="3">DORA_A_5_14_21</strain>
    </source>
</reference>
<evidence type="ECO:0000256" key="1">
    <source>
        <dbReference type="SAM" id="Phobius"/>
    </source>
</evidence>
<dbReference type="AlphaFoldDB" id="W1WV47"/>
<keyword evidence="1" id="KW-1133">Transmembrane helix</keyword>
<evidence type="ECO:0000313" key="3">
    <source>
        <dbReference type="Proteomes" id="UP000018853"/>
    </source>
</evidence>
<feature type="transmembrane region" description="Helical" evidence="1">
    <location>
        <begin position="67"/>
        <end position="86"/>
    </location>
</feature>